<dbReference type="InterPro" id="IPR038740">
    <property type="entry name" value="BioF2-like_GNAT_dom"/>
</dbReference>
<keyword evidence="4" id="KW-1185">Reference proteome</keyword>
<evidence type="ECO:0000313" key="3">
    <source>
        <dbReference type="EMBL" id="GAA5110835.1"/>
    </source>
</evidence>
<dbReference type="Proteomes" id="UP001500804">
    <property type="component" value="Unassembled WGS sequence"/>
</dbReference>
<dbReference type="Pfam" id="PF13480">
    <property type="entry name" value="Acetyltransf_6"/>
    <property type="match status" value="1"/>
</dbReference>
<organism evidence="3 4">
    <name type="scientific">Pseudonocardia adelaidensis</name>
    <dbReference type="NCBI Taxonomy" id="648754"/>
    <lineage>
        <taxon>Bacteria</taxon>
        <taxon>Bacillati</taxon>
        <taxon>Actinomycetota</taxon>
        <taxon>Actinomycetes</taxon>
        <taxon>Pseudonocardiales</taxon>
        <taxon>Pseudonocardiaceae</taxon>
        <taxon>Pseudonocardia</taxon>
    </lineage>
</organism>
<proteinExistence type="predicted"/>
<feature type="region of interest" description="Disordered" evidence="1">
    <location>
        <begin position="1"/>
        <end position="24"/>
    </location>
</feature>
<dbReference type="EMBL" id="BAABJO010000001">
    <property type="protein sequence ID" value="GAA5110835.1"/>
    <property type="molecule type" value="Genomic_DNA"/>
</dbReference>
<dbReference type="PANTHER" id="PTHR36174">
    <property type="entry name" value="LIPID II:GLYCINE GLYCYLTRANSFERASE"/>
    <property type="match status" value="1"/>
</dbReference>
<evidence type="ECO:0000256" key="1">
    <source>
        <dbReference type="SAM" id="MobiDB-lite"/>
    </source>
</evidence>
<accession>A0ABP9NA15</accession>
<dbReference type="PANTHER" id="PTHR36174:SF1">
    <property type="entry name" value="LIPID II:GLYCINE GLYCYLTRANSFERASE"/>
    <property type="match status" value="1"/>
</dbReference>
<sequence>MNGLEAPMRLPGATSARPLPRSSATVHTPVARDMWHQLLGADRDALPSQGPEWIECLCADAGYRDASRVYQMPDGRQAILPLVRRTGVPSALAALQSMPKSWGFGGLIAPHGLTDDLASAVLDDLSEPLMCRVRLRPNPLHASIWSRAVADHRWVRAAACQAHVLDLAGGFDAVWRQRFRSGTRTKVRRAERLGVVVRTDTSGELVEVFHALLARSFDRWAEQQHEPRWLARRRGGRRDPVEKFRALADKLGPQCRISVAWYRGHPAAAILVLRNAHVAHYTRGAMDKALAAQSYANYLLHKIAIEEACDSGCHVYQMGESGTSPGLSRFKGHFGAECHQYAEYLIERVPVSRADRLFRAAVKRSIGFRDA</sequence>
<gene>
    <name evidence="3" type="ORF">GCM10023320_03060</name>
</gene>
<dbReference type="Gene3D" id="3.40.630.30">
    <property type="match status" value="1"/>
</dbReference>
<reference evidence="4" key="1">
    <citation type="journal article" date="2019" name="Int. J. Syst. Evol. Microbiol.">
        <title>The Global Catalogue of Microorganisms (GCM) 10K type strain sequencing project: providing services to taxonomists for standard genome sequencing and annotation.</title>
        <authorList>
            <consortium name="The Broad Institute Genomics Platform"/>
            <consortium name="The Broad Institute Genome Sequencing Center for Infectious Disease"/>
            <person name="Wu L."/>
            <person name="Ma J."/>
        </authorList>
    </citation>
    <scope>NUCLEOTIDE SEQUENCE [LARGE SCALE GENOMIC DNA]</scope>
    <source>
        <strain evidence="4">JCM 18302</strain>
    </source>
</reference>
<protein>
    <recommendedName>
        <fullName evidence="2">BioF2-like acetyltransferase domain-containing protein</fullName>
    </recommendedName>
</protein>
<evidence type="ECO:0000259" key="2">
    <source>
        <dbReference type="Pfam" id="PF13480"/>
    </source>
</evidence>
<evidence type="ECO:0000313" key="4">
    <source>
        <dbReference type="Proteomes" id="UP001500804"/>
    </source>
</evidence>
<comment type="caution">
    <text evidence="3">The sequence shown here is derived from an EMBL/GenBank/DDBJ whole genome shotgun (WGS) entry which is preliminary data.</text>
</comment>
<dbReference type="InterPro" id="IPR016181">
    <property type="entry name" value="Acyl_CoA_acyltransferase"/>
</dbReference>
<feature type="domain" description="BioF2-like acetyltransferase" evidence="2">
    <location>
        <begin position="178"/>
        <end position="320"/>
    </location>
</feature>
<dbReference type="InterPro" id="IPR050644">
    <property type="entry name" value="PG_Glycine_Bridge_Synth"/>
</dbReference>
<dbReference type="SUPFAM" id="SSF55729">
    <property type="entry name" value="Acyl-CoA N-acyltransferases (Nat)"/>
    <property type="match status" value="1"/>
</dbReference>
<name>A0ABP9NA15_9PSEU</name>